<evidence type="ECO:0000313" key="2">
    <source>
        <dbReference type="Proteomes" id="UP000230233"/>
    </source>
</evidence>
<protein>
    <recommendedName>
        <fullName evidence="3">C6 domain-containing protein</fullName>
    </recommendedName>
</protein>
<proteinExistence type="predicted"/>
<dbReference type="PANTHER" id="PTHR47921:SF4">
    <property type="entry name" value="C6 DOMAIN-CONTAINING PROTEIN-RELATED"/>
    <property type="match status" value="1"/>
</dbReference>
<accession>A0A2G5V5Z5</accession>
<dbReference type="Proteomes" id="UP000230233">
    <property type="component" value="Chromosome II"/>
</dbReference>
<dbReference type="PANTHER" id="PTHR47921">
    <property type="entry name" value="PROTEIN CBG14847-RELATED"/>
    <property type="match status" value="1"/>
</dbReference>
<evidence type="ECO:0008006" key="3">
    <source>
        <dbReference type="Google" id="ProtNLM"/>
    </source>
</evidence>
<evidence type="ECO:0000313" key="1">
    <source>
        <dbReference type="EMBL" id="PIC46946.1"/>
    </source>
</evidence>
<name>A0A2G5V5Z5_9PELO</name>
<dbReference type="EMBL" id="PDUG01000002">
    <property type="protein sequence ID" value="PIC46946.1"/>
    <property type="molecule type" value="Genomic_DNA"/>
</dbReference>
<dbReference type="OrthoDB" id="5789930at2759"/>
<dbReference type="Pfam" id="PF03380">
    <property type="entry name" value="DUF282"/>
    <property type="match status" value="2"/>
</dbReference>
<comment type="caution">
    <text evidence="1">The sequence shown here is derived from an EMBL/GenBank/DDBJ whole genome shotgun (WGS) entry which is preliminary data.</text>
</comment>
<gene>
    <name evidence="1" type="primary">Cnig_chr_II.g6460</name>
    <name evidence="1" type="ORF">B9Z55_006460</name>
</gene>
<reference evidence="2" key="1">
    <citation type="submission" date="2017-10" db="EMBL/GenBank/DDBJ databases">
        <title>Rapid genome shrinkage in a self-fertile nematode reveals novel sperm competition proteins.</title>
        <authorList>
            <person name="Yin D."/>
            <person name="Schwarz E.M."/>
            <person name="Thomas C.G."/>
            <person name="Felde R.L."/>
            <person name="Korf I.F."/>
            <person name="Cutter A.D."/>
            <person name="Schartner C.M."/>
            <person name="Ralston E.J."/>
            <person name="Meyer B.J."/>
            <person name="Haag E.S."/>
        </authorList>
    </citation>
    <scope>NUCLEOTIDE SEQUENCE [LARGE SCALE GENOMIC DNA]</scope>
    <source>
        <strain evidence="2">JU1422</strain>
    </source>
</reference>
<sequence length="346" mass="36692">MYFLIFWKSLEPCIPTQNVGTTSIQEVIRLSQAGVQLTPQQAAAVAAYLATTETTTILTTDTTTTIETTTTTTVTTTTTTVTTTTPYPCVSCTPIYSSTCQGLNMPSPSMYCLTAAEVPVSYTLGGCSTCGIPLDSCQTTLACPSGTAARLDGGSGDINGNSDGSPTFLYCSEAAGLCLIKNKMFQLIVVLYFSMIKVLDSCIPTQNIETTTTTTTVATTTTTAFACSTCTNIYNTGCQGTGLPSASNWCVKEEDVPVQYSVETASFYVDYEFLTDEMACTTTLSCPSGTHSVFLVSGYGEEEGENYGLDPTTLYCPESGTSAGRWTSYLNGHEANGITQMTCKNN</sequence>
<dbReference type="AlphaFoldDB" id="A0A2G5V5Z5"/>
<keyword evidence="2" id="KW-1185">Reference proteome</keyword>
<dbReference type="InterPro" id="IPR005044">
    <property type="entry name" value="DUF282_CAE_spp"/>
</dbReference>
<organism evidence="1 2">
    <name type="scientific">Caenorhabditis nigoni</name>
    <dbReference type="NCBI Taxonomy" id="1611254"/>
    <lineage>
        <taxon>Eukaryota</taxon>
        <taxon>Metazoa</taxon>
        <taxon>Ecdysozoa</taxon>
        <taxon>Nematoda</taxon>
        <taxon>Chromadorea</taxon>
        <taxon>Rhabditida</taxon>
        <taxon>Rhabditina</taxon>
        <taxon>Rhabditomorpha</taxon>
        <taxon>Rhabditoidea</taxon>
        <taxon>Rhabditidae</taxon>
        <taxon>Peloderinae</taxon>
        <taxon>Caenorhabditis</taxon>
    </lineage>
</organism>